<evidence type="ECO:0000313" key="1">
    <source>
        <dbReference type="EMBL" id="GBP42420.1"/>
    </source>
</evidence>
<protein>
    <submittedName>
        <fullName evidence="1">Uncharacterized protein</fullName>
    </submittedName>
</protein>
<keyword evidence="2" id="KW-1185">Reference proteome</keyword>
<dbReference type="EMBL" id="BGZK01000418">
    <property type="protein sequence ID" value="GBP42420.1"/>
    <property type="molecule type" value="Genomic_DNA"/>
</dbReference>
<dbReference type="Proteomes" id="UP000299102">
    <property type="component" value="Unassembled WGS sequence"/>
</dbReference>
<sequence length="213" mass="24559">MRTERRQIDVKTGIKIERRQIDLKTGIKIERRQIDLETGMRTERRQIDLKTGIKIERRQIDLKTGIKIERRQIDLKTGMRIESKNDTLKSSGGVGGDESPDWSAVGVSRKVFARNSQFEGTFAREVGAFFPLSRRRVMFKCWREITASVVPLHPKRVRVPVDHCPSITPQPPFVSPLLPPSKYPIANLYSWQRGRTALVILRRYEGPWPAVTI</sequence>
<accession>A0A4C1VV47</accession>
<evidence type="ECO:0000313" key="2">
    <source>
        <dbReference type="Proteomes" id="UP000299102"/>
    </source>
</evidence>
<comment type="caution">
    <text evidence="1">The sequence shown here is derived from an EMBL/GenBank/DDBJ whole genome shotgun (WGS) entry which is preliminary data.</text>
</comment>
<proteinExistence type="predicted"/>
<reference evidence="1 2" key="1">
    <citation type="journal article" date="2019" name="Commun. Biol.">
        <title>The bagworm genome reveals a unique fibroin gene that provides high tensile strength.</title>
        <authorList>
            <person name="Kono N."/>
            <person name="Nakamura H."/>
            <person name="Ohtoshi R."/>
            <person name="Tomita M."/>
            <person name="Numata K."/>
            <person name="Arakawa K."/>
        </authorList>
    </citation>
    <scope>NUCLEOTIDE SEQUENCE [LARGE SCALE GENOMIC DNA]</scope>
</reference>
<name>A0A4C1VV47_EUMVA</name>
<organism evidence="1 2">
    <name type="scientific">Eumeta variegata</name>
    <name type="common">Bagworm moth</name>
    <name type="synonym">Eumeta japonica</name>
    <dbReference type="NCBI Taxonomy" id="151549"/>
    <lineage>
        <taxon>Eukaryota</taxon>
        <taxon>Metazoa</taxon>
        <taxon>Ecdysozoa</taxon>
        <taxon>Arthropoda</taxon>
        <taxon>Hexapoda</taxon>
        <taxon>Insecta</taxon>
        <taxon>Pterygota</taxon>
        <taxon>Neoptera</taxon>
        <taxon>Endopterygota</taxon>
        <taxon>Lepidoptera</taxon>
        <taxon>Glossata</taxon>
        <taxon>Ditrysia</taxon>
        <taxon>Tineoidea</taxon>
        <taxon>Psychidae</taxon>
        <taxon>Oiketicinae</taxon>
        <taxon>Eumeta</taxon>
    </lineage>
</organism>
<dbReference type="AlphaFoldDB" id="A0A4C1VV47"/>
<gene>
    <name evidence="1" type="ORF">EVAR_47713_1</name>
</gene>